<reference evidence="1" key="1">
    <citation type="journal article" date="2019" name="Sci. Rep.">
        <title>Draft genome of Tanacetum cinerariifolium, the natural source of mosquito coil.</title>
        <authorList>
            <person name="Yamashiro T."/>
            <person name="Shiraishi A."/>
            <person name="Satake H."/>
            <person name="Nakayama K."/>
        </authorList>
    </citation>
    <scope>NUCLEOTIDE SEQUENCE</scope>
</reference>
<name>A0A6L2LAY2_TANCI</name>
<organism evidence="1">
    <name type="scientific">Tanacetum cinerariifolium</name>
    <name type="common">Dalmatian daisy</name>
    <name type="synonym">Chrysanthemum cinerariifolium</name>
    <dbReference type="NCBI Taxonomy" id="118510"/>
    <lineage>
        <taxon>Eukaryota</taxon>
        <taxon>Viridiplantae</taxon>
        <taxon>Streptophyta</taxon>
        <taxon>Embryophyta</taxon>
        <taxon>Tracheophyta</taxon>
        <taxon>Spermatophyta</taxon>
        <taxon>Magnoliopsida</taxon>
        <taxon>eudicotyledons</taxon>
        <taxon>Gunneridae</taxon>
        <taxon>Pentapetalae</taxon>
        <taxon>asterids</taxon>
        <taxon>campanulids</taxon>
        <taxon>Asterales</taxon>
        <taxon>Asteraceae</taxon>
        <taxon>Asteroideae</taxon>
        <taxon>Anthemideae</taxon>
        <taxon>Anthemidinae</taxon>
        <taxon>Tanacetum</taxon>
    </lineage>
</organism>
<protein>
    <submittedName>
        <fullName evidence="1">Uncharacterized protein</fullName>
    </submittedName>
</protein>
<accession>A0A6L2LAY2</accession>
<gene>
    <name evidence="1" type="ORF">Tci_029383</name>
</gene>
<dbReference type="AlphaFoldDB" id="A0A6L2LAY2"/>
<proteinExistence type="predicted"/>
<evidence type="ECO:0000313" key="1">
    <source>
        <dbReference type="EMBL" id="GEU57405.1"/>
    </source>
</evidence>
<comment type="caution">
    <text evidence="1">The sequence shown here is derived from an EMBL/GenBank/DDBJ whole genome shotgun (WGS) entry which is preliminary data.</text>
</comment>
<sequence length="266" mass="29692">MASLMFFGSVRLTDFQSLVLTDDLSSNDVQKGVVDRMYAYLTNQHDEMMDPINLVPVGRDSWCLSWILTCSIMGEPLSSDRMFNLPVDEPEPHPTYFLHEPMVGPIVDEIAEPIVEAEEQVIAPVVDVDEDIAMLFGDDDLRMMTSRDSMRRMFESTWNSYTSIGDRGLEYRHGKPTVRTQTTCKEGDSVSDAEVAVGISIGEIGTRVFSVEGLGQQTTTQRDEVIAGLTQQVQALQVAVQQRDSQIQQLQTMVSEMSSQDGQTSH</sequence>
<dbReference type="EMBL" id="BKCJ010003825">
    <property type="protein sequence ID" value="GEU57405.1"/>
    <property type="molecule type" value="Genomic_DNA"/>
</dbReference>